<name>A0ABW0SPE7_9GAMM</name>
<proteinExistence type="predicted"/>
<dbReference type="EMBL" id="JBHSNM010000003">
    <property type="protein sequence ID" value="MFC5570551.1"/>
    <property type="molecule type" value="Genomic_DNA"/>
</dbReference>
<evidence type="ECO:0000259" key="1">
    <source>
        <dbReference type="Pfam" id="PF13761"/>
    </source>
</evidence>
<comment type="caution">
    <text evidence="2">The sequence shown here is derived from an EMBL/GenBank/DDBJ whole genome shotgun (WGS) entry which is preliminary data.</text>
</comment>
<dbReference type="Pfam" id="PF13761">
    <property type="entry name" value="DUF4166"/>
    <property type="match status" value="1"/>
</dbReference>
<gene>
    <name evidence="2" type="ORF">ACFPN1_10820</name>
</gene>
<evidence type="ECO:0000313" key="2">
    <source>
        <dbReference type="EMBL" id="MFC5570551.1"/>
    </source>
</evidence>
<organism evidence="2 3">
    <name type="scientific">Lysobacter yangpyeongensis</name>
    <dbReference type="NCBI Taxonomy" id="346182"/>
    <lineage>
        <taxon>Bacteria</taxon>
        <taxon>Pseudomonadati</taxon>
        <taxon>Pseudomonadota</taxon>
        <taxon>Gammaproteobacteria</taxon>
        <taxon>Lysobacterales</taxon>
        <taxon>Lysobacteraceae</taxon>
        <taxon>Lysobacter</taxon>
    </lineage>
</organism>
<protein>
    <submittedName>
        <fullName evidence="2">DUF4166 domain-containing protein</fullName>
    </submittedName>
</protein>
<dbReference type="RefSeq" id="WP_386754978.1">
    <property type="nucleotide sequence ID" value="NZ_JBHSNM010000003.1"/>
</dbReference>
<keyword evidence="3" id="KW-1185">Reference proteome</keyword>
<feature type="domain" description="DUF4166" evidence="1">
    <location>
        <begin position="21"/>
        <end position="175"/>
    </location>
</feature>
<sequence length="178" mass="19768">MNDAAITHLFPTLLGERFHALPAQVQALHRRVGTQHLHGEVEVVRGPGWLSRLCARATRLPPAGRGPIEVEIVANAAGERWTRRIAGHAMRSRLWADGGLLRERLGLVTFGFRLKVENDAIVWRVVQVSALGVPLPAAWFAGVSAREFGQEDRYCFDVAAALPWAGLLVRYRGWLHVD</sequence>
<accession>A0ABW0SPE7</accession>
<evidence type="ECO:0000313" key="3">
    <source>
        <dbReference type="Proteomes" id="UP001596036"/>
    </source>
</evidence>
<dbReference type="InterPro" id="IPR025311">
    <property type="entry name" value="DUF4166"/>
</dbReference>
<reference evidence="3" key="1">
    <citation type="journal article" date="2019" name="Int. J. Syst. Evol. Microbiol.">
        <title>The Global Catalogue of Microorganisms (GCM) 10K type strain sequencing project: providing services to taxonomists for standard genome sequencing and annotation.</title>
        <authorList>
            <consortium name="The Broad Institute Genomics Platform"/>
            <consortium name="The Broad Institute Genome Sequencing Center for Infectious Disease"/>
            <person name="Wu L."/>
            <person name="Ma J."/>
        </authorList>
    </citation>
    <scope>NUCLEOTIDE SEQUENCE [LARGE SCALE GENOMIC DNA]</scope>
    <source>
        <strain evidence="3">KACC 11407</strain>
    </source>
</reference>
<dbReference type="Proteomes" id="UP001596036">
    <property type="component" value="Unassembled WGS sequence"/>
</dbReference>